<dbReference type="OrthoDB" id="9805418at2"/>
<dbReference type="AlphaFoldDB" id="A0A2U8I5Z7"/>
<dbReference type="Pfam" id="PF00891">
    <property type="entry name" value="Methyltransf_2"/>
    <property type="match status" value="1"/>
</dbReference>
<dbReference type="PROSITE" id="PS51683">
    <property type="entry name" value="SAM_OMT_II"/>
    <property type="match status" value="1"/>
</dbReference>
<feature type="domain" description="O-methyltransferase C-terminal" evidence="4">
    <location>
        <begin position="184"/>
        <end position="339"/>
    </location>
</feature>
<dbReference type="RefSeq" id="WP_072549751.1">
    <property type="nucleotide sequence ID" value="NZ_CP021659.1"/>
</dbReference>
<dbReference type="GO" id="GO:0032259">
    <property type="term" value="P:methylation"/>
    <property type="evidence" value="ECO:0007669"/>
    <property type="project" value="UniProtKB-KW"/>
</dbReference>
<evidence type="ECO:0000256" key="1">
    <source>
        <dbReference type="ARBA" id="ARBA00022603"/>
    </source>
</evidence>
<keyword evidence="1" id="KW-0489">Methyltransferase</keyword>
<dbReference type="InterPro" id="IPR029063">
    <property type="entry name" value="SAM-dependent_MTases_sf"/>
</dbReference>
<dbReference type="InterPro" id="IPR016461">
    <property type="entry name" value="COMT-like"/>
</dbReference>
<dbReference type="SUPFAM" id="SSF53335">
    <property type="entry name" value="S-adenosyl-L-methionine-dependent methyltransferases"/>
    <property type="match status" value="1"/>
</dbReference>
<protein>
    <recommendedName>
        <fullName evidence="4">O-methyltransferase C-terminal domain-containing protein</fullName>
    </recommendedName>
</protein>
<sequence length="366" mass="41448">MTIKEMVPPVYNNQPMVNIVMGLYIGPTVLIAHELGIFKYLAKYSREFQPIENIQKNIKKMDKEFESRPLKSILSVTQVAGLVKSDGHGYMLTDMALEYLNENSPHYFGHAFDFMWRTRKSFSIDGLMAAIMANKPQAKNAYELDLVKKEDIKDEENQIPELAEKAMHSLRLGADSSWVGKIILTPYHRLLDICNHTATGAISAVKRYPHLQACTYGFAEGCKNAIKEYGLEKKITVIDSAGKNISGKENPFYSVEADIHFYSNVLHNWAFTDIEQIIQHSYKSLVGDGIIIIHEMFWNQVSAAPSAAAGYNMLLQYWTEGQQLSIGYITTVLKDTGFKVLDPIPTWGDYSMVIGYRAKKPEIEKQ</sequence>
<keyword evidence="6" id="KW-1185">Reference proteome</keyword>
<name>A0A2U8I5Z7_9GAMM</name>
<proteinExistence type="predicted"/>
<dbReference type="Proteomes" id="UP000261875">
    <property type="component" value="Chromosome"/>
</dbReference>
<dbReference type="Gene3D" id="3.40.50.150">
    <property type="entry name" value="Vaccinia Virus protein VP39"/>
    <property type="match status" value="1"/>
</dbReference>
<dbReference type="InterPro" id="IPR001077">
    <property type="entry name" value="COMT_C"/>
</dbReference>
<evidence type="ECO:0000256" key="2">
    <source>
        <dbReference type="ARBA" id="ARBA00022679"/>
    </source>
</evidence>
<keyword evidence="2" id="KW-0808">Transferase</keyword>
<dbReference type="KEGG" id="fsm:CCS41_08405"/>
<evidence type="ECO:0000259" key="4">
    <source>
        <dbReference type="Pfam" id="PF00891"/>
    </source>
</evidence>
<dbReference type="STRING" id="1878942.GCA_900128755_00889"/>
<evidence type="ECO:0000313" key="6">
    <source>
        <dbReference type="Proteomes" id="UP000261875"/>
    </source>
</evidence>
<accession>A0A2U8I5Z7</accession>
<dbReference type="EMBL" id="CP021659">
    <property type="protein sequence ID" value="AWK14489.1"/>
    <property type="molecule type" value="Genomic_DNA"/>
</dbReference>
<gene>
    <name evidence="5" type="ORF">CCS41_08405</name>
</gene>
<reference evidence="5 6" key="1">
    <citation type="submission" date="2017-05" db="EMBL/GenBank/DDBJ databases">
        <title>Genome sequence of Candidatus Fukatsuia symbiotica and Candidatus Hamiltonella defensa from Acyrthosiphon pisum strain 5D.</title>
        <authorList>
            <person name="Patel V.A."/>
            <person name="Chevignon G."/>
            <person name="Russell J.A."/>
            <person name="Oliver K.M."/>
        </authorList>
    </citation>
    <scope>NUCLEOTIDE SEQUENCE [LARGE SCALE GENOMIC DNA]</scope>
    <source>
        <strain evidence="5 6">5D</strain>
    </source>
</reference>
<dbReference type="GO" id="GO:0008171">
    <property type="term" value="F:O-methyltransferase activity"/>
    <property type="evidence" value="ECO:0007669"/>
    <property type="project" value="InterPro"/>
</dbReference>
<organism evidence="5 6">
    <name type="scientific">Candidatus Fukatsuia symbiotica</name>
    <dbReference type="NCBI Taxonomy" id="1878942"/>
    <lineage>
        <taxon>Bacteria</taxon>
        <taxon>Pseudomonadati</taxon>
        <taxon>Pseudomonadota</taxon>
        <taxon>Gammaproteobacteria</taxon>
        <taxon>Enterobacterales</taxon>
        <taxon>Yersiniaceae</taxon>
        <taxon>Candidatus Fukatsuia</taxon>
    </lineage>
</organism>
<evidence type="ECO:0000313" key="5">
    <source>
        <dbReference type="EMBL" id="AWK14489.1"/>
    </source>
</evidence>
<keyword evidence="3" id="KW-0949">S-adenosyl-L-methionine</keyword>
<evidence type="ECO:0000256" key="3">
    <source>
        <dbReference type="ARBA" id="ARBA00022691"/>
    </source>
</evidence>